<accession>A0A160VTA8</accession>
<organism evidence="1 2">
    <name type="scientific">Thermococcus chitonophagus</name>
    <dbReference type="NCBI Taxonomy" id="54262"/>
    <lineage>
        <taxon>Archaea</taxon>
        <taxon>Methanobacteriati</taxon>
        <taxon>Methanobacteriota</taxon>
        <taxon>Thermococci</taxon>
        <taxon>Thermococcales</taxon>
        <taxon>Thermococcaceae</taxon>
        <taxon>Thermococcus</taxon>
    </lineage>
</organism>
<sequence length="47" mass="5430">MVIVVLLLFLPIVSVTYTTTVPRQRKFLNPTKSLSRRAGFFCMISQR</sequence>
<proteinExistence type="predicted"/>
<gene>
    <name evidence="1" type="ORF">CHITON_1361</name>
</gene>
<dbReference type="STRING" id="54262.CHITON_1361"/>
<dbReference type="Proteomes" id="UP000093069">
    <property type="component" value="Chromosome I"/>
</dbReference>
<name>A0A160VTA8_9EURY</name>
<evidence type="ECO:0000313" key="2">
    <source>
        <dbReference type="Proteomes" id="UP000093069"/>
    </source>
</evidence>
<dbReference type="KEGG" id="tch:CHITON_1361"/>
<reference evidence="2" key="1">
    <citation type="submission" date="2016-01" db="EMBL/GenBank/DDBJ databases">
        <authorList>
            <person name="Vorgias C.E."/>
        </authorList>
    </citation>
    <scope>NUCLEOTIDE SEQUENCE [LARGE SCALE GENOMIC DNA]</scope>
</reference>
<protein>
    <submittedName>
        <fullName evidence="1">Uncharacterized protein</fullName>
    </submittedName>
</protein>
<evidence type="ECO:0000313" key="1">
    <source>
        <dbReference type="EMBL" id="CUX78140.1"/>
    </source>
</evidence>
<dbReference type="AlphaFoldDB" id="A0A160VTA8"/>
<dbReference type="EMBL" id="LN999010">
    <property type="protein sequence ID" value="CUX78140.1"/>
    <property type="molecule type" value="Genomic_DNA"/>
</dbReference>